<name>A0A4T0WZF4_9ASCO</name>
<proteinExistence type="inferred from homology"/>
<dbReference type="STRING" id="52247.A0A4T0WZF4"/>
<evidence type="ECO:0000313" key="3">
    <source>
        <dbReference type="Proteomes" id="UP000307173"/>
    </source>
</evidence>
<evidence type="ECO:0008006" key="4">
    <source>
        <dbReference type="Google" id="ProtNLM"/>
    </source>
</evidence>
<evidence type="ECO:0000313" key="2">
    <source>
        <dbReference type="EMBL" id="TID23260.1"/>
    </source>
</evidence>
<dbReference type="InterPro" id="IPR047865">
    <property type="entry name" value="Ribosomal_uL10_bac_type"/>
</dbReference>
<reference evidence="2 3" key="1">
    <citation type="journal article" date="2019" name="Front. Genet.">
        <title>Whole-Genome Sequencing of the Opportunistic Yeast Pathogen Candida inconspicua Uncovers Its Hybrid Origin.</title>
        <authorList>
            <person name="Mixao V."/>
            <person name="Hansen A.P."/>
            <person name="Saus E."/>
            <person name="Boekhout T."/>
            <person name="Lass-Florl C."/>
            <person name="Gabaldon T."/>
        </authorList>
    </citation>
    <scope>NUCLEOTIDE SEQUENCE [LARGE SCALE GENOMIC DNA]</scope>
    <source>
        <strain evidence="2 3">CBS 180</strain>
    </source>
</reference>
<dbReference type="Proteomes" id="UP000307173">
    <property type="component" value="Unassembled WGS sequence"/>
</dbReference>
<accession>A0A4T0WZF4</accession>
<dbReference type="Gene3D" id="3.30.70.1730">
    <property type="match status" value="1"/>
</dbReference>
<dbReference type="PANTHER" id="PTHR11560">
    <property type="entry name" value="39S RIBOSOMAL PROTEIN L10, MITOCHONDRIAL"/>
    <property type="match status" value="1"/>
</dbReference>
<dbReference type="AlphaFoldDB" id="A0A4T0WZF4"/>
<dbReference type="OrthoDB" id="360689at2759"/>
<evidence type="ECO:0000256" key="1">
    <source>
        <dbReference type="ARBA" id="ARBA00008889"/>
    </source>
</evidence>
<organism evidence="2 3">
    <name type="scientific">Pichia inconspicua</name>
    <dbReference type="NCBI Taxonomy" id="52247"/>
    <lineage>
        <taxon>Eukaryota</taxon>
        <taxon>Fungi</taxon>
        <taxon>Dikarya</taxon>
        <taxon>Ascomycota</taxon>
        <taxon>Saccharomycotina</taxon>
        <taxon>Pichiomycetes</taxon>
        <taxon>Pichiales</taxon>
        <taxon>Pichiaceae</taxon>
        <taxon>Pichia</taxon>
    </lineage>
</organism>
<dbReference type="EMBL" id="SELW01000529">
    <property type="protein sequence ID" value="TID23260.1"/>
    <property type="molecule type" value="Genomic_DNA"/>
</dbReference>
<comment type="caution">
    <text evidence="2">The sequence shown here is derived from an EMBL/GenBank/DDBJ whole genome shotgun (WGS) entry which is preliminary data.</text>
</comment>
<dbReference type="InterPro" id="IPR043141">
    <property type="entry name" value="Ribosomal_uL10-like_sf"/>
</dbReference>
<comment type="similarity">
    <text evidence="1">Belongs to the universal ribosomal protein uL10 family.</text>
</comment>
<protein>
    <recommendedName>
        <fullName evidence="4">Ribosomal protein L10</fullName>
    </recommendedName>
</protein>
<dbReference type="SUPFAM" id="SSF160369">
    <property type="entry name" value="Ribosomal protein L10-like"/>
    <property type="match status" value="1"/>
</dbReference>
<keyword evidence="3" id="KW-1185">Reference proteome</keyword>
<sequence length="218" mass="24642">MTLVRESLRPTLKAPDSRKTYLVDMYSHLWKENQIVLLAHHNNLLATENESIRKQLKKIDEKNNSIEFRKLKGSIFKYFLRASNHPDPSSKAAARSVKRKNIRHPLENLLKGPTAAIIIKDLDPSLVKQVSKVLASQKERLFIMGGKVGDEYMTLENIEEFKMLKSLPELRAELVSLLNMASGGGIVQTLEASTNALAMTLESRKNELEKAEKSESSE</sequence>
<gene>
    <name evidence="2" type="ORF">CANINC_003192</name>
</gene>